<dbReference type="OrthoDB" id="287857at2759"/>
<feature type="transmembrane region" description="Helical" evidence="1">
    <location>
        <begin position="373"/>
        <end position="391"/>
    </location>
</feature>
<feature type="transmembrane region" description="Helical" evidence="1">
    <location>
        <begin position="411"/>
        <end position="429"/>
    </location>
</feature>
<name>A0A8S1PB14_9CILI</name>
<organism evidence="2 3">
    <name type="scientific">Paramecium sonneborni</name>
    <dbReference type="NCBI Taxonomy" id="65129"/>
    <lineage>
        <taxon>Eukaryota</taxon>
        <taxon>Sar</taxon>
        <taxon>Alveolata</taxon>
        <taxon>Ciliophora</taxon>
        <taxon>Intramacronucleata</taxon>
        <taxon>Oligohymenophorea</taxon>
        <taxon>Peniculida</taxon>
        <taxon>Parameciidae</taxon>
        <taxon>Paramecium</taxon>
    </lineage>
</organism>
<comment type="caution">
    <text evidence="2">The sequence shown here is derived from an EMBL/GenBank/DDBJ whole genome shotgun (WGS) entry which is preliminary data.</text>
</comment>
<protein>
    <recommendedName>
        <fullName evidence="4">Transmembrane protein</fullName>
    </recommendedName>
</protein>
<proteinExistence type="predicted"/>
<gene>
    <name evidence="2" type="ORF">PSON_ATCC_30995.1.T0720266</name>
</gene>
<keyword evidence="1" id="KW-0472">Membrane</keyword>
<feature type="transmembrane region" description="Helical" evidence="1">
    <location>
        <begin position="485"/>
        <end position="503"/>
    </location>
</feature>
<feature type="transmembrane region" description="Helical" evidence="1">
    <location>
        <begin position="44"/>
        <end position="67"/>
    </location>
</feature>
<keyword evidence="3" id="KW-1185">Reference proteome</keyword>
<evidence type="ECO:0008006" key="4">
    <source>
        <dbReference type="Google" id="ProtNLM"/>
    </source>
</evidence>
<keyword evidence="1" id="KW-1133">Transmembrane helix</keyword>
<dbReference type="Proteomes" id="UP000692954">
    <property type="component" value="Unassembled WGS sequence"/>
</dbReference>
<dbReference type="AlphaFoldDB" id="A0A8S1PB14"/>
<evidence type="ECO:0000313" key="2">
    <source>
        <dbReference type="EMBL" id="CAD8099903.1"/>
    </source>
</evidence>
<sequence>MKLSIRRSLHHHKHDWEEQPCDNLSIDSLQNVQSEILNDEPSPFSLPIFIIPLIYAIFILILMIQVYHQQQPQKDPSSASATLKTLQENLASSPILDIQNTIQINRLHRHYQSCPYGFEITTIGTWEGVNSGCLCSNGELKDRSYCFTHFKSDCQSVPYYKRQQFQYWKGDMLCVQFAKKWKWVGNQECPSNYYKCPAGICIQSSNLQCPLTDLIETQTQTEKQIKIGSKYFNKYRNGSTPLINFQIVPGVHPNSMCFNSKVQPKFQSGKYYPLAIVPEQGCDKYGNTFNYSKIIDSDYQLNVYDDNDFTNFQSIPYFLDYIDSIDTYTLQLISRIAINSTNPECNIVDPNSIKNMRLQGEIINSYSRYVSKISIILTTALLITSLLFYLLRDVTFISVDFTKFQHIEYQLIITFILCMSNMALGIIYYTQADGLKGIDGQNRIFHEYQKYNCFTDEGITIAVKEVISFAEHSYLNTEPLVKGCFYGSIFFIVIITVLLFLQYKKVSQFFVKPWKKKQN</sequence>
<keyword evidence="1" id="KW-0812">Transmembrane</keyword>
<evidence type="ECO:0000256" key="1">
    <source>
        <dbReference type="SAM" id="Phobius"/>
    </source>
</evidence>
<reference evidence="2" key="1">
    <citation type="submission" date="2021-01" db="EMBL/GenBank/DDBJ databases">
        <authorList>
            <consortium name="Genoscope - CEA"/>
            <person name="William W."/>
        </authorList>
    </citation>
    <scope>NUCLEOTIDE SEQUENCE</scope>
</reference>
<dbReference type="EMBL" id="CAJJDN010000072">
    <property type="protein sequence ID" value="CAD8099903.1"/>
    <property type="molecule type" value="Genomic_DNA"/>
</dbReference>
<evidence type="ECO:0000313" key="3">
    <source>
        <dbReference type="Proteomes" id="UP000692954"/>
    </source>
</evidence>
<accession>A0A8S1PB14</accession>